<reference evidence="2 3" key="1">
    <citation type="submission" date="2016-12" db="EMBL/GenBank/DDBJ databases">
        <authorList>
            <person name="Song W.-J."/>
            <person name="Kurnit D.M."/>
        </authorList>
    </citation>
    <scope>NUCLEOTIDE SEQUENCE [LARGE SCALE GENOMIC DNA]</scope>
    <source>
        <strain evidence="2 3">STM7296</strain>
    </source>
</reference>
<organism evidence="2 3">
    <name type="scientific">Paraburkholderia ribeironis</name>
    <dbReference type="NCBI Taxonomy" id="1247936"/>
    <lineage>
        <taxon>Bacteria</taxon>
        <taxon>Pseudomonadati</taxon>
        <taxon>Pseudomonadota</taxon>
        <taxon>Betaproteobacteria</taxon>
        <taxon>Burkholderiales</taxon>
        <taxon>Burkholderiaceae</taxon>
        <taxon>Paraburkholderia</taxon>
    </lineage>
</organism>
<sequence length="106" mass="11544">MCAKRFEARPQTYPFRNFPGGPPFALRWRASTGLWEMHDRALHAFSGPAQCQATGTSLNTDRCTTVMGSRQARPRGWASRSTGDAHFVGPTPSAVPLGPPPIDCCL</sequence>
<keyword evidence="3" id="KW-1185">Reference proteome</keyword>
<name>A0A1N7RML1_9BURK</name>
<evidence type="ECO:0000313" key="3">
    <source>
        <dbReference type="Proteomes" id="UP000187012"/>
    </source>
</evidence>
<dbReference type="Proteomes" id="UP000187012">
    <property type="component" value="Unassembled WGS sequence"/>
</dbReference>
<feature type="region of interest" description="Disordered" evidence="1">
    <location>
        <begin position="69"/>
        <end position="94"/>
    </location>
</feature>
<dbReference type="STRING" id="1247936.BN2475_80098"/>
<protein>
    <submittedName>
        <fullName evidence="2">Uncharacterized protein</fullName>
    </submittedName>
</protein>
<dbReference type="EMBL" id="CYGX02000008">
    <property type="protein sequence ID" value="SIT36323.1"/>
    <property type="molecule type" value="Genomic_DNA"/>
</dbReference>
<evidence type="ECO:0000313" key="2">
    <source>
        <dbReference type="EMBL" id="SIT36323.1"/>
    </source>
</evidence>
<accession>A0A1N7RML1</accession>
<evidence type="ECO:0000256" key="1">
    <source>
        <dbReference type="SAM" id="MobiDB-lite"/>
    </source>
</evidence>
<dbReference type="AlphaFoldDB" id="A0A1N7RML1"/>
<gene>
    <name evidence="2" type="ORF">BN2475_80098</name>
</gene>
<proteinExistence type="predicted"/>